<dbReference type="Proteomes" id="UP001482620">
    <property type="component" value="Unassembled WGS sequence"/>
</dbReference>
<sequence length="105" mass="10929">MSQGFKSVHALVPSSGPGSLQFVGGPSHIRCSLFKGVHSLGWAEGLCEGVGRSQPGCLMSYVFLELFECCGGCTVGFPLGWGLLGPGSHGSLGPNFNVQLKHSHL</sequence>
<organism evidence="1 2">
    <name type="scientific">Ilyodon furcidens</name>
    <name type="common">goldbreast splitfin</name>
    <dbReference type="NCBI Taxonomy" id="33524"/>
    <lineage>
        <taxon>Eukaryota</taxon>
        <taxon>Metazoa</taxon>
        <taxon>Chordata</taxon>
        <taxon>Craniata</taxon>
        <taxon>Vertebrata</taxon>
        <taxon>Euteleostomi</taxon>
        <taxon>Actinopterygii</taxon>
        <taxon>Neopterygii</taxon>
        <taxon>Teleostei</taxon>
        <taxon>Neoteleostei</taxon>
        <taxon>Acanthomorphata</taxon>
        <taxon>Ovalentaria</taxon>
        <taxon>Atherinomorphae</taxon>
        <taxon>Cyprinodontiformes</taxon>
        <taxon>Goodeidae</taxon>
        <taxon>Ilyodon</taxon>
    </lineage>
</organism>
<accession>A0ABV0SSZ8</accession>
<proteinExistence type="predicted"/>
<reference evidence="1 2" key="1">
    <citation type="submission" date="2021-06" db="EMBL/GenBank/DDBJ databases">
        <authorList>
            <person name="Palmer J.M."/>
        </authorList>
    </citation>
    <scope>NUCLEOTIDE SEQUENCE [LARGE SCALE GENOMIC DNA]</scope>
    <source>
        <strain evidence="2">if_2019</strain>
        <tissue evidence="1">Muscle</tissue>
    </source>
</reference>
<evidence type="ECO:0000313" key="1">
    <source>
        <dbReference type="EMBL" id="MEQ2223439.1"/>
    </source>
</evidence>
<comment type="caution">
    <text evidence="1">The sequence shown here is derived from an EMBL/GenBank/DDBJ whole genome shotgun (WGS) entry which is preliminary data.</text>
</comment>
<gene>
    <name evidence="1" type="ORF">ILYODFUR_036743</name>
</gene>
<name>A0ABV0SSZ8_9TELE</name>
<evidence type="ECO:0000313" key="2">
    <source>
        <dbReference type="Proteomes" id="UP001482620"/>
    </source>
</evidence>
<protein>
    <submittedName>
        <fullName evidence="1">Uncharacterized protein</fullName>
    </submittedName>
</protein>
<keyword evidence="2" id="KW-1185">Reference proteome</keyword>
<dbReference type="EMBL" id="JAHRIQ010007656">
    <property type="protein sequence ID" value="MEQ2223439.1"/>
    <property type="molecule type" value="Genomic_DNA"/>
</dbReference>